<dbReference type="KEGG" id="pgri:PgNI_10319"/>
<sequence>MQFFKLVAILAVGITAIATPIKQHGTIVRPHGAIGAHRGRGCESSDDSDLISDADSGYDSDRSVTSPYTG</sequence>
<proteinExistence type="predicted"/>
<dbReference type="RefSeq" id="XP_030980372.1">
    <property type="nucleotide sequence ID" value="XM_031130292.1"/>
</dbReference>
<name>A0A6P8AZQ7_PYRGI</name>
<evidence type="ECO:0000256" key="1">
    <source>
        <dbReference type="SAM" id="MobiDB-lite"/>
    </source>
</evidence>
<gene>
    <name evidence="4" type="ORF">PgNI_10319</name>
</gene>
<feature type="chain" id="PRO_5027569123" evidence="2">
    <location>
        <begin position="19"/>
        <end position="70"/>
    </location>
</feature>
<evidence type="ECO:0000313" key="4">
    <source>
        <dbReference type="RefSeq" id="XP_030980372.1"/>
    </source>
</evidence>
<reference evidence="4" key="3">
    <citation type="submission" date="2025-08" db="UniProtKB">
        <authorList>
            <consortium name="RefSeq"/>
        </authorList>
    </citation>
    <scope>IDENTIFICATION</scope>
    <source>
        <strain evidence="4">NI907</strain>
    </source>
</reference>
<organism evidence="3 4">
    <name type="scientific">Pyricularia grisea</name>
    <name type="common">Crabgrass-specific blast fungus</name>
    <name type="synonym">Magnaporthe grisea</name>
    <dbReference type="NCBI Taxonomy" id="148305"/>
    <lineage>
        <taxon>Eukaryota</taxon>
        <taxon>Fungi</taxon>
        <taxon>Dikarya</taxon>
        <taxon>Ascomycota</taxon>
        <taxon>Pezizomycotina</taxon>
        <taxon>Sordariomycetes</taxon>
        <taxon>Sordariomycetidae</taxon>
        <taxon>Magnaporthales</taxon>
        <taxon>Pyriculariaceae</taxon>
        <taxon>Pyricularia</taxon>
    </lineage>
</organism>
<keyword evidence="3" id="KW-1185">Reference proteome</keyword>
<feature type="region of interest" description="Disordered" evidence="1">
    <location>
        <begin position="33"/>
        <end position="70"/>
    </location>
</feature>
<protein>
    <submittedName>
        <fullName evidence="4">Uncharacterized protein</fullName>
    </submittedName>
</protein>
<keyword evidence="2" id="KW-0732">Signal</keyword>
<dbReference type="AlphaFoldDB" id="A0A6P8AZQ7"/>
<feature type="compositionally biased region" description="Acidic residues" evidence="1">
    <location>
        <begin position="44"/>
        <end position="58"/>
    </location>
</feature>
<accession>A0A6P8AZQ7</accession>
<evidence type="ECO:0000256" key="2">
    <source>
        <dbReference type="SAM" id="SignalP"/>
    </source>
</evidence>
<evidence type="ECO:0000313" key="3">
    <source>
        <dbReference type="Proteomes" id="UP000515153"/>
    </source>
</evidence>
<feature type="signal peptide" evidence="2">
    <location>
        <begin position="1"/>
        <end position="18"/>
    </location>
</feature>
<dbReference type="GeneID" id="41965200"/>
<reference evidence="4" key="2">
    <citation type="submission" date="2019-10" db="EMBL/GenBank/DDBJ databases">
        <authorList>
            <consortium name="NCBI Genome Project"/>
        </authorList>
    </citation>
    <scope>NUCLEOTIDE SEQUENCE</scope>
    <source>
        <strain evidence="4">NI907</strain>
    </source>
</reference>
<dbReference type="Proteomes" id="UP000515153">
    <property type="component" value="Chromosome VII"/>
</dbReference>
<reference evidence="3 4" key="1">
    <citation type="journal article" date="2019" name="Mol. Biol. Evol.">
        <title>Blast fungal genomes show frequent chromosomal changes, gene gains and losses, and effector gene turnover.</title>
        <authorList>
            <person name="Gomez Luciano L.B."/>
            <person name="Jason Tsai I."/>
            <person name="Chuma I."/>
            <person name="Tosa Y."/>
            <person name="Chen Y.H."/>
            <person name="Li J.Y."/>
            <person name="Li M.Y."/>
            <person name="Jade Lu M.Y."/>
            <person name="Nakayashiki H."/>
            <person name="Li W.H."/>
        </authorList>
    </citation>
    <scope>NUCLEOTIDE SEQUENCE [LARGE SCALE GENOMIC DNA]</scope>
    <source>
        <strain evidence="3 4">NI907</strain>
    </source>
</reference>